<dbReference type="Proteomes" id="UP000029964">
    <property type="component" value="Unassembled WGS sequence"/>
</dbReference>
<proteinExistence type="predicted"/>
<dbReference type="HOGENOM" id="CLU_711651_0_0_1"/>
<evidence type="ECO:0000313" key="2">
    <source>
        <dbReference type="EMBL" id="KFH43854.1"/>
    </source>
</evidence>
<sequence>MEDRLCARVTPLRTDPARVPVSEARRAPMLDSLQVRPVYPVSACGRPRPVLPSTDEERVSEIDHQALADLKPFDGQPSPSCAHMSFGSSTRPLDASFSSPSLQPLNTFNEGRRHTVASPTYATGPWAAFDPPVSPAAARLAGRRRSAPSTGVWLRHAQPRRGSHEPGAHRVVPKQLDRPPTPLILPCGVELWWPVQPNGDIKVHVAVTSRSGVAEKLTKCFHPADLQASALPPTPATGTLSSDGRAPFPAPGTVLPVPGSAPQTSPLAALPGRRFSIAASPTVMSPRSPRSGRRNSNVDFSGECIDRVHAQRYLPILGNILDQTKRPIQEDELVHIPLPFPSAWFETVRYVYTRDSEFLSESVKRNILHLGGSVQAAPTSWASGGQAR</sequence>
<evidence type="ECO:0000256" key="1">
    <source>
        <dbReference type="SAM" id="MobiDB-lite"/>
    </source>
</evidence>
<dbReference type="AlphaFoldDB" id="A0A086T3C2"/>
<dbReference type="EMBL" id="JPKY01000060">
    <property type="protein sequence ID" value="KFH43854.1"/>
    <property type="molecule type" value="Genomic_DNA"/>
</dbReference>
<feature type="compositionally biased region" description="Polar residues" evidence="1">
    <location>
        <begin position="86"/>
        <end position="95"/>
    </location>
</feature>
<feature type="region of interest" description="Disordered" evidence="1">
    <location>
        <begin position="72"/>
        <end position="95"/>
    </location>
</feature>
<evidence type="ECO:0000313" key="3">
    <source>
        <dbReference type="Proteomes" id="UP000029964"/>
    </source>
</evidence>
<name>A0A086T3C2_HAPC1</name>
<comment type="caution">
    <text evidence="2">The sequence shown here is derived from an EMBL/GenBank/DDBJ whole genome shotgun (WGS) entry which is preliminary data.</text>
</comment>
<gene>
    <name evidence="2" type="ORF">ACRE_053610</name>
</gene>
<reference evidence="3" key="1">
    <citation type="journal article" date="2014" name="Genome Announc.">
        <title>Genome sequence and annotation of Acremonium chrysogenum, producer of the beta-lactam antibiotic cephalosporin C.</title>
        <authorList>
            <person name="Terfehr D."/>
            <person name="Dahlmann T.A."/>
            <person name="Specht T."/>
            <person name="Zadra I."/>
            <person name="Kuernsteiner H."/>
            <person name="Kueck U."/>
        </authorList>
    </citation>
    <scope>NUCLEOTIDE SEQUENCE [LARGE SCALE GENOMIC DNA]</scope>
    <source>
        <strain evidence="3">ATCC 11550 / CBS 779.69 / DSM 880 / IAM 14645 / JCM 23072 / IMI 49137</strain>
    </source>
</reference>
<accession>A0A086T3C2</accession>
<dbReference type="OrthoDB" id="3492129at2759"/>
<protein>
    <submittedName>
        <fullName evidence="2">Uncharacterized protein</fullName>
    </submittedName>
</protein>
<keyword evidence="3" id="KW-1185">Reference proteome</keyword>
<organism evidence="2 3">
    <name type="scientific">Hapsidospora chrysogenum (strain ATCC 11550 / CBS 779.69 / DSM 880 / IAM 14645 / JCM 23072 / IMI 49137)</name>
    <name type="common">Acremonium chrysogenum</name>
    <dbReference type="NCBI Taxonomy" id="857340"/>
    <lineage>
        <taxon>Eukaryota</taxon>
        <taxon>Fungi</taxon>
        <taxon>Dikarya</taxon>
        <taxon>Ascomycota</taxon>
        <taxon>Pezizomycotina</taxon>
        <taxon>Sordariomycetes</taxon>
        <taxon>Hypocreomycetidae</taxon>
        <taxon>Hypocreales</taxon>
        <taxon>Bionectriaceae</taxon>
        <taxon>Hapsidospora</taxon>
    </lineage>
</organism>